<evidence type="ECO:0000313" key="2">
    <source>
        <dbReference type="EMBL" id="KAK2728915.1"/>
    </source>
</evidence>
<dbReference type="AlphaFoldDB" id="A0AAD9XWJ4"/>
<feature type="compositionally biased region" description="Basic and acidic residues" evidence="1">
    <location>
        <begin position="1"/>
        <end position="28"/>
    </location>
</feature>
<comment type="caution">
    <text evidence="2">The sequence shown here is derived from an EMBL/GenBank/DDBJ whole genome shotgun (WGS) entry which is preliminary data.</text>
</comment>
<proteinExistence type="predicted"/>
<protein>
    <submittedName>
        <fullName evidence="2">Uncharacterized protein</fullName>
    </submittedName>
</protein>
<organism evidence="2 3">
    <name type="scientific">Colletotrichum kahawae</name>
    <name type="common">Coffee berry disease fungus</name>
    <dbReference type="NCBI Taxonomy" id="34407"/>
    <lineage>
        <taxon>Eukaryota</taxon>
        <taxon>Fungi</taxon>
        <taxon>Dikarya</taxon>
        <taxon>Ascomycota</taxon>
        <taxon>Pezizomycotina</taxon>
        <taxon>Sordariomycetes</taxon>
        <taxon>Hypocreomycetidae</taxon>
        <taxon>Glomerellales</taxon>
        <taxon>Glomerellaceae</taxon>
        <taxon>Colletotrichum</taxon>
        <taxon>Colletotrichum gloeosporioides species complex</taxon>
    </lineage>
</organism>
<gene>
    <name evidence="2" type="ORF">CKAH01_10743</name>
</gene>
<evidence type="ECO:0000313" key="3">
    <source>
        <dbReference type="Proteomes" id="UP001281614"/>
    </source>
</evidence>
<sequence length="234" mass="27037">MEQRIKEQEAELQAHKDRETGATSKEGDVDLELDDMSLDEPVQDVKKETQDEGLFVPRTLEDNTTLIVTDDDEDDPATLVSWKDISAQYQDDEMGNITTYGYLRYLNRTYWEKRKSEDKKNFKLPFTSIKLKWVTTRNGEKTVEKTFEMRSTVRSIFGMTQKAALRDYKIGEKVVLEEGTMMLAADLAIFAAAIISWDRYEEWTKEPSTGKDCSLTLDEVVQTMETNWGRKKAT</sequence>
<keyword evidence="3" id="KW-1185">Reference proteome</keyword>
<dbReference type="EMBL" id="VYYT01000875">
    <property type="protein sequence ID" value="KAK2728915.1"/>
    <property type="molecule type" value="Genomic_DNA"/>
</dbReference>
<accession>A0AAD9XWJ4</accession>
<feature type="region of interest" description="Disordered" evidence="1">
    <location>
        <begin position="1"/>
        <end position="35"/>
    </location>
</feature>
<reference evidence="2" key="1">
    <citation type="submission" date="2023-02" db="EMBL/GenBank/DDBJ databases">
        <title>Colletotrichum kahawae CIFC_Que2 genome sequencing and assembly.</title>
        <authorList>
            <person name="Baroncelli R."/>
        </authorList>
    </citation>
    <scope>NUCLEOTIDE SEQUENCE</scope>
    <source>
        <strain evidence="2">CIFC_Que2</strain>
    </source>
</reference>
<evidence type="ECO:0000256" key="1">
    <source>
        <dbReference type="SAM" id="MobiDB-lite"/>
    </source>
</evidence>
<dbReference type="Proteomes" id="UP001281614">
    <property type="component" value="Unassembled WGS sequence"/>
</dbReference>
<name>A0AAD9XWJ4_COLKA</name>